<accession>A0A1E5XRU3</accession>
<keyword evidence="4" id="KW-1185">Reference proteome</keyword>
<dbReference type="InterPro" id="IPR012347">
    <property type="entry name" value="Ferritin-like"/>
</dbReference>
<sequence>MHKFTLAAALLLASAFPALAQQDHGGHGAAPATTLPAICLANAPQAAAPMAMPHGAGASEAHTELMAGMDAMNADMMAGGTATDIDVAFVCSMIPHHRGAIDMAKAELKHGDDPWAREMAQAVITAQEKEIADMLAWLEKQPQ</sequence>
<reference evidence="3 4" key="1">
    <citation type="journal article" date="2015" name="Genome Announc.">
        <title>Genome Assemblies of Three Soil-Associated Devosia species: D. insulae, D. limi, and D. soli.</title>
        <authorList>
            <person name="Hassan Y.I."/>
            <person name="Lepp D."/>
            <person name="Zhou T."/>
        </authorList>
    </citation>
    <scope>NUCLEOTIDE SEQUENCE [LARGE SCALE GENOMIC DNA]</scope>
    <source>
        <strain evidence="3 4">DS-56</strain>
    </source>
</reference>
<keyword evidence="1" id="KW-0732">Signal</keyword>
<dbReference type="EMBL" id="LAJE02000161">
    <property type="protein sequence ID" value="OEO31332.1"/>
    <property type="molecule type" value="Genomic_DNA"/>
</dbReference>
<gene>
    <name evidence="3" type="ORF">VW23_016745</name>
</gene>
<dbReference type="Proteomes" id="UP000095463">
    <property type="component" value="Unassembled WGS sequence"/>
</dbReference>
<dbReference type="Gene3D" id="1.20.1260.10">
    <property type="match status" value="1"/>
</dbReference>
<dbReference type="OrthoDB" id="517560at2"/>
<dbReference type="AlphaFoldDB" id="A0A1E5XRU3"/>
<proteinExistence type="predicted"/>
<name>A0A1E5XRU3_9HYPH</name>
<feature type="domain" description="DUF305" evidence="2">
    <location>
        <begin position="52"/>
        <end position="138"/>
    </location>
</feature>
<evidence type="ECO:0000256" key="1">
    <source>
        <dbReference type="SAM" id="SignalP"/>
    </source>
</evidence>
<evidence type="ECO:0000313" key="4">
    <source>
        <dbReference type="Proteomes" id="UP000095463"/>
    </source>
</evidence>
<protein>
    <recommendedName>
        <fullName evidence="2">DUF305 domain-containing protein</fullName>
    </recommendedName>
</protein>
<dbReference type="Pfam" id="PF03713">
    <property type="entry name" value="DUF305"/>
    <property type="match status" value="1"/>
</dbReference>
<dbReference type="RefSeq" id="WP_069909474.1">
    <property type="nucleotide sequence ID" value="NZ_LAJE02000161.1"/>
</dbReference>
<evidence type="ECO:0000259" key="2">
    <source>
        <dbReference type="Pfam" id="PF03713"/>
    </source>
</evidence>
<dbReference type="InterPro" id="IPR005183">
    <property type="entry name" value="DUF305_CopM-like"/>
</dbReference>
<feature type="signal peptide" evidence="1">
    <location>
        <begin position="1"/>
        <end position="20"/>
    </location>
</feature>
<feature type="chain" id="PRO_5009190438" description="DUF305 domain-containing protein" evidence="1">
    <location>
        <begin position="21"/>
        <end position="143"/>
    </location>
</feature>
<comment type="caution">
    <text evidence="3">The sequence shown here is derived from an EMBL/GenBank/DDBJ whole genome shotgun (WGS) entry which is preliminary data.</text>
</comment>
<organism evidence="3 4">
    <name type="scientific">Devosia insulae DS-56</name>
    <dbReference type="NCBI Taxonomy" id="1116389"/>
    <lineage>
        <taxon>Bacteria</taxon>
        <taxon>Pseudomonadati</taxon>
        <taxon>Pseudomonadota</taxon>
        <taxon>Alphaproteobacteria</taxon>
        <taxon>Hyphomicrobiales</taxon>
        <taxon>Devosiaceae</taxon>
        <taxon>Devosia</taxon>
    </lineage>
</organism>
<evidence type="ECO:0000313" key="3">
    <source>
        <dbReference type="EMBL" id="OEO31332.1"/>
    </source>
</evidence>
<dbReference type="PANTHER" id="PTHR36933">
    <property type="entry name" value="SLL0788 PROTEIN"/>
    <property type="match status" value="1"/>
</dbReference>
<dbReference type="PANTHER" id="PTHR36933:SF1">
    <property type="entry name" value="SLL0788 PROTEIN"/>
    <property type="match status" value="1"/>
</dbReference>